<gene>
    <name evidence="2" type="ORF">C1280_32425</name>
</gene>
<dbReference type="InterPro" id="IPR001387">
    <property type="entry name" value="Cro/C1-type_HTH"/>
</dbReference>
<reference evidence="2 3" key="1">
    <citation type="submission" date="2018-01" db="EMBL/GenBank/DDBJ databases">
        <title>G. obscuriglobus.</title>
        <authorList>
            <person name="Franke J."/>
            <person name="Blomberg W."/>
            <person name="Selmecki A."/>
        </authorList>
    </citation>
    <scope>NUCLEOTIDE SEQUENCE [LARGE SCALE GENOMIC DNA]</scope>
    <source>
        <strain evidence="2 3">DSM 5831</strain>
    </source>
</reference>
<protein>
    <submittedName>
        <fullName evidence="2">XRE family transcriptional regulator</fullName>
    </submittedName>
</protein>
<feature type="domain" description="HTH cro/C1-type" evidence="1">
    <location>
        <begin position="80"/>
        <end position="134"/>
    </location>
</feature>
<sequence length="145" mass="15554">MPAANQKSMPDSYFGLVRQFPLLCPTSDSELDAALMVIDDLLTQELDEGGEAYLSALTALVHAYEREHHAIPGATPAEVLRELVSANDLTATELAKRAGIALSTVSALMSGKRRPTPEQMASLAGIFKVHPGVFLPTSTLPRQPQ</sequence>
<dbReference type="Proteomes" id="UP000245802">
    <property type="component" value="Chromosome"/>
</dbReference>
<dbReference type="EMBL" id="CP025958">
    <property type="protein sequence ID" value="AWM41238.1"/>
    <property type="molecule type" value="Genomic_DNA"/>
</dbReference>
<dbReference type="OrthoDB" id="282415at2"/>
<name>A0A2Z3H657_9BACT</name>
<evidence type="ECO:0000313" key="2">
    <source>
        <dbReference type="EMBL" id="AWM41238.1"/>
    </source>
</evidence>
<dbReference type="KEGG" id="gog:C1280_32425"/>
<evidence type="ECO:0000313" key="3">
    <source>
        <dbReference type="Proteomes" id="UP000245802"/>
    </source>
</evidence>
<dbReference type="SUPFAM" id="SSF47413">
    <property type="entry name" value="lambda repressor-like DNA-binding domains"/>
    <property type="match status" value="1"/>
</dbReference>
<organism evidence="2 3">
    <name type="scientific">Gemmata obscuriglobus</name>
    <dbReference type="NCBI Taxonomy" id="114"/>
    <lineage>
        <taxon>Bacteria</taxon>
        <taxon>Pseudomonadati</taxon>
        <taxon>Planctomycetota</taxon>
        <taxon>Planctomycetia</taxon>
        <taxon>Gemmatales</taxon>
        <taxon>Gemmataceae</taxon>
        <taxon>Gemmata</taxon>
    </lineage>
</organism>
<dbReference type="PROSITE" id="PS50943">
    <property type="entry name" value="HTH_CROC1"/>
    <property type="match status" value="1"/>
</dbReference>
<dbReference type="AlphaFoldDB" id="A0A2Z3H657"/>
<dbReference type="CDD" id="cd00093">
    <property type="entry name" value="HTH_XRE"/>
    <property type="match status" value="1"/>
</dbReference>
<dbReference type="SMART" id="SM00530">
    <property type="entry name" value="HTH_XRE"/>
    <property type="match status" value="1"/>
</dbReference>
<dbReference type="Pfam" id="PF01381">
    <property type="entry name" value="HTH_3"/>
    <property type="match status" value="1"/>
</dbReference>
<dbReference type="Gene3D" id="1.10.260.40">
    <property type="entry name" value="lambda repressor-like DNA-binding domains"/>
    <property type="match status" value="1"/>
</dbReference>
<dbReference type="GO" id="GO:0003677">
    <property type="term" value="F:DNA binding"/>
    <property type="evidence" value="ECO:0007669"/>
    <property type="project" value="InterPro"/>
</dbReference>
<dbReference type="RefSeq" id="WP_010041418.1">
    <property type="nucleotide sequence ID" value="NZ_CP025958.1"/>
</dbReference>
<dbReference type="InterPro" id="IPR010982">
    <property type="entry name" value="Lambda_DNA-bd_dom_sf"/>
</dbReference>
<proteinExistence type="predicted"/>
<keyword evidence="3" id="KW-1185">Reference proteome</keyword>
<accession>A0A2Z3H657</accession>
<evidence type="ECO:0000259" key="1">
    <source>
        <dbReference type="PROSITE" id="PS50943"/>
    </source>
</evidence>